<dbReference type="SUPFAM" id="SSF161111">
    <property type="entry name" value="Cation efflux protein transmembrane domain-like"/>
    <property type="match status" value="1"/>
</dbReference>
<dbReference type="GO" id="GO:0016020">
    <property type="term" value="C:membrane"/>
    <property type="evidence" value="ECO:0007669"/>
    <property type="project" value="UniProtKB-SubCell"/>
</dbReference>
<dbReference type="Gene3D" id="1.20.1510.10">
    <property type="entry name" value="Cation efflux protein transmembrane domain"/>
    <property type="match status" value="1"/>
</dbReference>
<comment type="subcellular location">
    <subcellularLocation>
        <location evidence="1">Membrane</location>
        <topology evidence="1">Multi-pass membrane protein</topology>
    </subcellularLocation>
</comment>
<feature type="domain" description="Cation efflux protein transmembrane" evidence="6">
    <location>
        <begin position="25"/>
        <end position="72"/>
    </location>
</feature>
<dbReference type="InterPro" id="IPR058533">
    <property type="entry name" value="Cation_efflux_TM"/>
</dbReference>
<dbReference type="STRING" id="1618443.UV73_C0020G0011"/>
<keyword evidence="3 5" id="KW-1133">Transmembrane helix</keyword>
<keyword evidence="2 5" id="KW-0812">Transmembrane</keyword>
<evidence type="ECO:0000256" key="2">
    <source>
        <dbReference type="ARBA" id="ARBA00022692"/>
    </source>
</evidence>
<evidence type="ECO:0000313" key="8">
    <source>
        <dbReference type="Proteomes" id="UP000034894"/>
    </source>
</evidence>
<evidence type="ECO:0000256" key="1">
    <source>
        <dbReference type="ARBA" id="ARBA00004141"/>
    </source>
</evidence>
<evidence type="ECO:0000259" key="6">
    <source>
        <dbReference type="Pfam" id="PF01545"/>
    </source>
</evidence>
<dbReference type="Proteomes" id="UP000034894">
    <property type="component" value="Unassembled WGS sequence"/>
</dbReference>
<feature type="transmembrane region" description="Helical" evidence="5">
    <location>
        <begin position="23"/>
        <end position="44"/>
    </location>
</feature>
<accession>A0A0G1DC52</accession>
<organism evidence="7 8">
    <name type="scientific">Candidatus Gottesmanbacteria bacterium GW2011_GWA2_43_14</name>
    <dbReference type="NCBI Taxonomy" id="1618443"/>
    <lineage>
        <taxon>Bacteria</taxon>
        <taxon>Candidatus Gottesmaniibacteriota</taxon>
    </lineage>
</organism>
<evidence type="ECO:0000256" key="5">
    <source>
        <dbReference type="SAM" id="Phobius"/>
    </source>
</evidence>
<dbReference type="Pfam" id="PF01545">
    <property type="entry name" value="Cation_efflux"/>
    <property type="match status" value="1"/>
</dbReference>
<gene>
    <name evidence="7" type="ORF">UV73_C0020G0011</name>
</gene>
<evidence type="ECO:0000313" key="7">
    <source>
        <dbReference type="EMBL" id="KKS95264.1"/>
    </source>
</evidence>
<keyword evidence="4 5" id="KW-0472">Membrane</keyword>
<dbReference type="InterPro" id="IPR027469">
    <property type="entry name" value="Cation_efflux_TMD_sf"/>
</dbReference>
<sequence>MAEDCCDKDLLLTPEQHKKIRNILLMVFVINLGMFFLEVGSGFIARSSTLIADSLDMLADAFVYGLSLYVLKENHIIKARASLVKGILMFLLG</sequence>
<dbReference type="GO" id="GO:0008324">
    <property type="term" value="F:monoatomic cation transmembrane transporter activity"/>
    <property type="evidence" value="ECO:0007669"/>
    <property type="project" value="InterPro"/>
</dbReference>
<comment type="caution">
    <text evidence="7">The sequence shown here is derived from an EMBL/GenBank/DDBJ whole genome shotgun (WGS) entry which is preliminary data.</text>
</comment>
<dbReference type="EMBL" id="LCFP01000020">
    <property type="protein sequence ID" value="KKS95264.1"/>
    <property type="molecule type" value="Genomic_DNA"/>
</dbReference>
<feature type="non-terminal residue" evidence="7">
    <location>
        <position position="93"/>
    </location>
</feature>
<evidence type="ECO:0000256" key="4">
    <source>
        <dbReference type="ARBA" id="ARBA00023136"/>
    </source>
</evidence>
<name>A0A0G1DC52_9BACT</name>
<proteinExistence type="predicted"/>
<reference evidence="7 8" key="1">
    <citation type="journal article" date="2015" name="Nature">
        <title>rRNA introns, odd ribosomes, and small enigmatic genomes across a large radiation of phyla.</title>
        <authorList>
            <person name="Brown C.T."/>
            <person name="Hug L.A."/>
            <person name="Thomas B.C."/>
            <person name="Sharon I."/>
            <person name="Castelle C.J."/>
            <person name="Singh A."/>
            <person name="Wilkins M.J."/>
            <person name="Williams K.H."/>
            <person name="Banfield J.F."/>
        </authorList>
    </citation>
    <scope>NUCLEOTIDE SEQUENCE [LARGE SCALE GENOMIC DNA]</scope>
</reference>
<protein>
    <recommendedName>
        <fullName evidence="6">Cation efflux protein transmembrane domain-containing protein</fullName>
    </recommendedName>
</protein>
<feature type="transmembrane region" description="Helical" evidence="5">
    <location>
        <begin position="50"/>
        <end position="71"/>
    </location>
</feature>
<dbReference type="AlphaFoldDB" id="A0A0G1DC52"/>
<evidence type="ECO:0000256" key="3">
    <source>
        <dbReference type="ARBA" id="ARBA00022989"/>
    </source>
</evidence>